<feature type="transmembrane region" description="Helical" evidence="3">
    <location>
        <begin position="146"/>
        <end position="165"/>
    </location>
</feature>
<organism evidence="5">
    <name type="scientific">uncultured Alphaproteobacteria bacterium</name>
    <dbReference type="NCBI Taxonomy" id="91750"/>
    <lineage>
        <taxon>Bacteria</taxon>
        <taxon>Pseudomonadati</taxon>
        <taxon>Pseudomonadota</taxon>
        <taxon>Alphaproteobacteria</taxon>
        <taxon>environmental samples</taxon>
    </lineage>
</organism>
<evidence type="ECO:0000256" key="2">
    <source>
        <dbReference type="ARBA" id="ARBA00034247"/>
    </source>
</evidence>
<evidence type="ECO:0000256" key="1">
    <source>
        <dbReference type="ARBA" id="ARBA00012528"/>
    </source>
</evidence>
<dbReference type="Pfam" id="PF00990">
    <property type="entry name" value="GGDEF"/>
    <property type="match status" value="1"/>
</dbReference>
<dbReference type="GO" id="GO:0005886">
    <property type="term" value="C:plasma membrane"/>
    <property type="evidence" value="ECO:0007669"/>
    <property type="project" value="TreeGrafter"/>
</dbReference>
<comment type="catalytic activity">
    <reaction evidence="2">
        <text>2 GTP = 3',3'-c-di-GMP + 2 diphosphate</text>
        <dbReference type="Rhea" id="RHEA:24898"/>
        <dbReference type="ChEBI" id="CHEBI:33019"/>
        <dbReference type="ChEBI" id="CHEBI:37565"/>
        <dbReference type="ChEBI" id="CHEBI:58805"/>
        <dbReference type="EC" id="2.7.7.65"/>
    </reaction>
</comment>
<dbReference type="NCBIfam" id="TIGR00254">
    <property type="entry name" value="GGDEF"/>
    <property type="match status" value="1"/>
</dbReference>
<dbReference type="Gene3D" id="3.30.70.270">
    <property type="match status" value="1"/>
</dbReference>
<evidence type="ECO:0000256" key="3">
    <source>
        <dbReference type="SAM" id="Phobius"/>
    </source>
</evidence>
<feature type="transmembrane region" description="Helical" evidence="3">
    <location>
        <begin position="57"/>
        <end position="76"/>
    </location>
</feature>
<dbReference type="AlphaFoldDB" id="A0A212K6M9"/>
<feature type="transmembrane region" description="Helical" evidence="3">
    <location>
        <begin position="177"/>
        <end position="201"/>
    </location>
</feature>
<dbReference type="GO" id="GO:0052621">
    <property type="term" value="F:diguanylate cyclase activity"/>
    <property type="evidence" value="ECO:0007669"/>
    <property type="project" value="UniProtKB-EC"/>
</dbReference>
<dbReference type="PANTHER" id="PTHR45138:SF9">
    <property type="entry name" value="DIGUANYLATE CYCLASE DGCM-RELATED"/>
    <property type="match status" value="1"/>
</dbReference>
<dbReference type="InterPro" id="IPR000160">
    <property type="entry name" value="GGDEF_dom"/>
</dbReference>
<dbReference type="GO" id="GO:0043709">
    <property type="term" value="P:cell adhesion involved in single-species biofilm formation"/>
    <property type="evidence" value="ECO:0007669"/>
    <property type="project" value="TreeGrafter"/>
</dbReference>
<dbReference type="SMART" id="SM00267">
    <property type="entry name" value="GGDEF"/>
    <property type="match status" value="1"/>
</dbReference>
<feature type="transmembrane region" description="Helical" evidence="3">
    <location>
        <begin position="88"/>
        <end position="106"/>
    </location>
</feature>
<name>A0A212K6M9_9PROT</name>
<keyword evidence="3" id="KW-0812">Transmembrane</keyword>
<dbReference type="GO" id="GO:1902201">
    <property type="term" value="P:negative regulation of bacterial-type flagellum-dependent cell motility"/>
    <property type="evidence" value="ECO:0007669"/>
    <property type="project" value="TreeGrafter"/>
</dbReference>
<feature type="domain" description="GGDEF" evidence="4">
    <location>
        <begin position="238"/>
        <end position="364"/>
    </location>
</feature>
<protein>
    <recommendedName>
        <fullName evidence="1">diguanylate cyclase</fullName>
        <ecNumber evidence="1">2.7.7.65</ecNumber>
    </recommendedName>
</protein>
<dbReference type="InterPro" id="IPR050469">
    <property type="entry name" value="Diguanylate_Cyclase"/>
</dbReference>
<accession>A0A212K6M9</accession>
<dbReference type="PANTHER" id="PTHR45138">
    <property type="entry name" value="REGULATORY COMPONENTS OF SENSORY TRANSDUCTION SYSTEM"/>
    <property type="match status" value="1"/>
</dbReference>
<proteinExistence type="predicted"/>
<dbReference type="EC" id="2.7.7.65" evidence="1"/>
<feature type="transmembrane region" description="Helical" evidence="3">
    <location>
        <begin position="112"/>
        <end position="134"/>
    </location>
</feature>
<dbReference type="PROSITE" id="PS50887">
    <property type="entry name" value="GGDEF"/>
    <property type="match status" value="1"/>
</dbReference>
<reference evidence="5" key="1">
    <citation type="submission" date="2016-04" db="EMBL/GenBank/DDBJ databases">
        <authorList>
            <person name="Evans L.H."/>
            <person name="Alamgir A."/>
            <person name="Owens N."/>
            <person name="Weber N.D."/>
            <person name="Virtaneva K."/>
            <person name="Barbian K."/>
            <person name="Babar A."/>
            <person name="Rosenke K."/>
        </authorList>
    </citation>
    <scope>NUCLEOTIDE SEQUENCE</scope>
    <source>
        <strain evidence="5">86</strain>
    </source>
</reference>
<dbReference type="EMBL" id="FLUO01000001">
    <property type="protein sequence ID" value="SBW07277.1"/>
    <property type="molecule type" value="Genomic_DNA"/>
</dbReference>
<feature type="transmembrane region" description="Helical" evidence="3">
    <location>
        <begin position="6"/>
        <end position="27"/>
    </location>
</feature>
<dbReference type="SUPFAM" id="SSF55073">
    <property type="entry name" value="Nucleotide cyclase"/>
    <property type="match status" value="1"/>
</dbReference>
<keyword evidence="3" id="KW-0472">Membrane</keyword>
<dbReference type="FunFam" id="3.30.70.270:FF:000001">
    <property type="entry name" value="Diguanylate cyclase domain protein"/>
    <property type="match status" value="1"/>
</dbReference>
<gene>
    <name evidence="5" type="ORF">KL86APRO_12223</name>
</gene>
<sequence length="364" mass="38813">MDGTTLILVLALVAALTAISQFLLHLIQRDMPGVRPWACACALIAAGLIATGQRHSFPLIAFGNWLVFLGHALMLASVRVFSGAPPRTGPLLIAATLAILPILALPRTDEDVHLRIAALSATLTLFSGAIAAAFPRIPGLIPRFNAAMFGLNAALHLARAGWALLWPQAADATLSGAVSIAVMLWSLAMLFEVAVGFTLMVSEKLRDDLRRQANLDPLTGILNRRGFDLVAGHAAQRGPRALLMIDIDRFKRINDTFGHPTGDRVLAHFARVAGLSLRDEDVFARIGGDEFVALLPGCDAEAAMRCAERLRAELAQRPPQPPVTLSIGVAADADGATSLAELARRADSALYRTKRGGRDRVALA</sequence>
<evidence type="ECO:0000259" key="4">
    <source>
        <dbReference type="PROSITE" id="PS50887"/>
    </source>
</evidence>
<dbReference type="InterPro" id="IPR029787">
    <property type="entry name" value="Nucleotide_cyclase"/>
</dbReference>
<dbReference type="InterPro" id="IPR043128">
    <property type="entry name" value="Rev_trsase/Diguanyl_cyclase"/>
</dbReference>
<evidence type="ECO:0000313" key="5">
    <source>
        <dbReference type="EMBL" id="SBW07277.1"/>
    </source>
</evidence>
<keyword evidence="3" id="KW-1133">Transmembrane helix</keyword>
<dbReference type="CDD" id="cd01949">
    <property type="entry name" value="GGDEF"/>
    <property type="match status" value="1"/>
</dbReference>